<keyword evidence="1" id="KW-0472">Membrane</keyword>
<dbReference type="RefSeq" id="WP_229728342.1">
    <property type="nucleotide sequence ID" value="NZ_BAABJF010000031.1"/>
</dbReference>
<keyword evidence="1" id="KW-0812">Transmembrane</keyword>
<reference evidence="2" key="2">
    <citation type="submission" date="2020-09" db="EMBL/GenBank/DDBJ databases">
        <authorList>
            <person name="Sun Q."/>
            <person name="Zhou Y."/>
        </authorList>
    </citation>
    <scope>NUCLEOTIDE SEQUENCE</scope>
    <source>
        <strain evidence="2">CGMCC 1.12181</strain>
    </source>
</reference>
<dbReference type="AlphaFoldDB" id="A0A917CY35"/>
<protein>
    <submittedName>
        <fullName evidence="2">Membrane protein</fullName>
    </submittedName>
</protein>
<evidence type="ECO:0000313" key="2">
    <source>
        <dbReference type="EMBL" id="GGG01146.1"/>
    </source>
</evidence>
<sequence length="63" mass="6999">MIDHPFLAAIALVLVLEGIMPFIAPEAWKKMLLNISEMSDKNLRIMGAVMMIVGALLFKLLQS</sequence>
<accession>A0A917CY35</accession>
<organism evidence="2 3">
    <name type="scientific">Marinicella pacifica</name>
    <dbReference type="NCBI Taxonomy" id="1171543"/>
    <lineage>
        <taxon>Bacteria</taxon>
        <taxon>Pseudomonadati</taxon>
        <taxon>Pseudomonadota</taxon>
        <taxon>Gammaproteobacteria</taxon>
        <taxon>Lysobacterales</taxon>
        <taxon>Marinicellaceae</taxon>
        <taxon>Marinicella</taxon>
    </lineage>
</organism>
<evidence type="ECO:0000256" key="1">
    <source>
        <dbReference type="SAM" id="Phobius"/>
    </source>
</evidence>
<reference evidence="2" key="1">
    <citation type="journal article" date="2014" name="Int. J. Syst. Evol. Microbiol.">
        <title>Complete genome sequence of Corynebacterium casei LMG S-19264T (=DSM 44701T), isolated from a smear-ripened cheese.</title>
        <authorList>
            <consortium name="US DOE Joint Genome Institute (JGI-PGF)"/>
            <person name="Walter F."/>
            <person name="Albersmeier A."/>
            <person name="Kalinowski J."/>
            <person name="Ruckert C."/>
        </authorList>
    </citation>
    <scope>NUCLEOTIDE SEQUENCE</scope>
    <source>
        <strain evidence="2">CGMCC 1.12181</strain>
    </source>
</reference>
<proteinExistence type="predicted"/>
<evidence type="ECO:0000313" key="3">
    <source>
        <dbReference type="Proteomes" id="UP000605253"/>
    </source>
</evidence>
<dbReference type="InterPro" id="IPR019201">
    <property type="entry name" value="DUF2065"/>
</dbReference>
<keyword evidence="1" id="KW-1133">Transmembrane helix</keyword>
<dbReference type="EMBL" id="BMEO01000013">
    <property type="protein sequence ID" value="GGG01146.1"/>
    <property type="molecule type" value="Genomic_DNA"/>
</dbReference>
<dbReference type="PANTHER" id="PTHR38602:SF1">
    <property type="entry name" value="INNER MEMBRANE PROTEIN"/>
    <property type="match status" value="1"/>
</dbReference>
<name>A0A917CY35_9GAMM</name>
<dbReference type="Proteomes" id="UP000605253">
    <property type="component" value="Unassembled WGS sequence"/>
</dbReference>
<dbReference type="PANTHER" id="PTHR38602">
    <property type="entry name" value="INNER MEMBRANE PROTEIN-RELATED"/>
    <property type="match status" value="1"/>
</dbReference>
<dbReference type="Pfam" id="PF09838">
    <property type="entry name" value="DUF2065"/>
    <property type="match status" value="1"/>
</dbReference>
<comment type="caution">
    <text evidence="2">The sequence shown here is derived from an EMBL/GenBank/DDBJ whole genome shotgun (WGS) entry which is preliminary data.</text>
</comment>
<feature type="transmembrane region" description="Helical" evidence="1">
    <location>
        <begin position="6"/>
        <end position="24"/>
    </location>
</feature>
<gene>
    <name evidence="2" type="ORF">GCM10011365_22970</name>
</gene>
<feature type="transmembrane region" description="Helical" evidence="1">
    <location>
        <begin position="45"/>
        <end position="62"/>
    </location>
</feature>
<keyword evidence="3" id="KW-1185">Reference proteome</keyword>